<proteinExistence type="predicted"/>
<evidence type="ECO:0000256" key="4">
    <source>
        <dbReference type="PIRSR" id="PIRSR606118-50"/>
    </source>
</evidence>
<dbReference type="PANTHER" id="PTHR30461:SF19">
    <property type="entry name" value="SITE-SPECIFIC RECOMBINASE RESOLVASE FAMILY"/>
    <property type="match status" value="1"/>
</dbReference>
<keyword evidence="3" id="KW-0233">DNA recombination</keyword>
<dbReference type="InterPro" id="IPR006119">
    <property type="entry name" value="Resolv_N"/>
</dbReference>
<feature type="active site" description="O-(5'-phospho-DNA)-serine intermediate" evidence="4 5">
    <location>
        <position position="9"/>
    </location>
</feature>
<feature type="domain" description="Resolvase/invertase-type recombinase catalytic" evidence="6">
    <location>
        <begin position="1"/>
        <end position="142"/>
    </location>
</feature>
<comment type="caution">
    <text evidence="7">The sequence shown here is derived from an EMBL/GenBank/DDBJ whole genome shotgun (WGS) entry which is preliminary data.</text>
</comment>
<dbReference type="Gene3D" id="1.10.10.60">
    <property type="entry name" value="Homeodomain-like"/>
    <property type="match status" value="1"/>
</dbReference>
<sequence>MNYVYLRVSTSKQTIENQNFEIQKWCENRNIHIDFIYQETMSGTIAPKYRRLGTILKKAKKGDSIIVSEISRLGRSLLQIMGVLNQCMECGITIYSIKENYELGDNINSKILAFAFGLSAEIERQLISQRTKEALGRLKSNGKHIGRFKGALTPTQQLKLYPFKEKILGMRQQGIPILHIARELKVNRKTITYFLSRLKSQSEV</sequence>
<dbReference type="PROSITE" id="PS51736">
    <property type="entry name" value="RECOMBINASES_3"/>
    <property type="match status" value="1"/>
</dbReference>
<dbReference type="SMART" id="SM00857">
    <property type="entry name" value="Resolvase"/>
    <property type="match status" value="1"/>
</dbReference>
<reference evidence="7 8" key="1">
    <citation type="journal article" date="2014" name="Genome Announc.">
        <title>Draft genome sequences of eight enterohepatic helicobacter species isolated from both laboratory and wild rodents.</title>
        <authorList>
            <person name="Sheh A."/>
            <person name="Shen Z."/>
            <person name="Fox J.G."/>
        </authorList>
    </citation>
    <scope>NUCLEOTIDE SEQUENCE [LARGE SCALE GENOMIC DNA]</scope>
    <source>
        <strain evidence="7 8">MIT 01-6451</strain>
    </source>
</reference>
<dbReference type="Gene3D" id="3.40.50.1390">
    <property type="entry name" value="Resolvase, N-terminal catalytic domain"/>
    <property type="match status" value="1"/>
</dbReference>
<dbReference type="InterPro" id="IPR006118">
    <property type="entry name" value="Recombinase_CS"/>
</dbReference>
<accession>A0A4U8TF86</accession>
<dbReference type="GO" id="GO:0003677">
    <property type="term" value="F:DNA binding"/>
    <property type="evidence" value="ECO:0007669"/>
    <property type="project" value="UniProtKB-KW"/>
</dbReference>
<evidence type="ECO:0000313" key="8">
    <source>
        <dbReference type="Proteomes" id="UP000029707"/>
    </source>
</evidence>
<dbReference type="SUPFAM" id="SSF53041">
    <property type="entry name" value="Resolvase-like"/>
    <property type="match status" value="1"/>
</dbReference>
<name>A0A4U8TF86_9HELI</name>
<dbReference type="PANTHER" id="PTHR30461">
    <property type="entry name" value="DNA-INVERTASE FROM LAMBDOID PROPHAGE"/>
    <property type="match status" value="1"/>
</dbReference>
<dbReference type="OrthoDB" id="9797501at2"/>
<evidence type="ECO:0000256" key="1">
    <source>
        <dbReference type="ARBA" id="ARBA00022908"/>
    </source>
</evidence>
<dbReference type="InterPro" id="IPR050639">
    <property type="entry name" value="SSR_resolvase"/>
</dbReference>
<evidence type="ECO:0000259" key="6">
    <source>
        <dbReference type="PROSITE" id="PS51736"/>
    </source>
</evidence>
<dbReference type="GO" id="GO:0000150">
    <property type="term" value="F:DNA strand exchange activity"/>
    <property type="evidence" value="ECO:0007669"/>
    <property type="project" value="InterPro"/>
</dbReference>
<gene>
    <name evidence="7" type="ORF">LS65_009715</name>
</gene>
<keyword evidence="2" id="KW-0238">DNA-binding</keyword>
<dbReference type="CDD" id="cd03768">
    <property type="entry name" value="SR_ResInv"/>
    <property type="match status" value="1"/>
</dbReference>
<dbReference type="InterPro" id="IPR036162">
    <property type="entry name" value="Resolvase-like_N_sf"/>
</dbReference>
<dbReference type="GO" id="GO:0015074">
    <property type="term" value="P:DNA integration"/>
    <property type="evidence" value="ECO:0007669"/>
    <property type="project" value="UniProtKB-KW"/>
</dbReference>
<dbReference type="RefSeq" id="WP_034362855.1">
    <property type="nucleotide sequence ID" value="NZ_CAORHU010000046.1"/>
</dbReference>
<dbReference type="STRING" id="425400.LS65_07810"/>
<organism evidence="7 8">
    <name type="scientific">Helicobacter japonicus</name>
    <dbReference type="NCBI Taxonomy" id="425400"/>
    <lineage>
        <taxon>Bacteria</taxon>
        <taxon>Pseudomonadati</taxon>
        <taxon>Campylobacterota</taxon>
        <taxon>Epsilonproteobacteria</taxon>
        <taxon>Campylobacterales</taxon>
        <taxon>Helicobacteraceae</taxon>
        <taxon>Helicobacter</taxon>
    </lineage>
</organism>
<keyword evidence="8" id="KW-1185">Reference proteome</keyword>
<evidence type="ECO:0000256" key="2">
    <source>
        <dbReference type="ARBA" id="ARBA00023125"/>
    </source>
</evidence>
<evidence type="ECO:0000256" key="3">
    <source>
        <dbReference type="ARBA" id="ARBA00023172"/>
    </source>
</evidence>
<evidence type="ECO:0000313" key="7">
    <source>
        <dbReference type="EMBL" id="TLD98334.1"/>
    </source>
</evidence>
<keyword evidence="1" id="KW-0229">DNA integration</keyword>
<dbReference type="AlphaFoldDB" id="A0A4U8TF86"/>
<dbReference type="EMBL" id="JRMQ02000043">
    <property type="protein sequence ID" value="TLD98334.1"/>
    <property type="molecule type" value="Genomic_DNA"/>
</dbReference>
<dbReference type="PROSITE" id="PS00397">
    <property type="entry name" value="RECOMBINASES_1"/>
    <property type="match status" value="1"/>
</dbReference>
<dbReference type="Proteomes" id="UP000029707">
    <property type="component" value="Unassembled WGS sequence"/>
</dbReference>
<protein>
    <submittedName>
        <fullName evidence="7">Invertase</fullName>
    </submittedName>
</protein>
<evidence type="ECO:0000256" key="5">
    <source>
        <dbReference type="PROSITE-ProRule" id="PRU10137"/>
    </source>
</evidence>
<dbReference type="Pfam" id="PF00239">
    <property type="entry name" value="Resolvase"/>
    <property type="match status" value="1"/>
</dbReference>